<proteinExistence type="predicted"/>
<dbReference type="AlphaFoldDB" id="A0AA40KQX6"/>
<reference evidence="1" key="1">
    <citation type="submission" date="2021-10" db="EMBL/GenBank/DDBJ databases">
        <title>Melipona bicolor Genome sequencing and assembly.</title>
        <authorList>
            <person name="Araujo N.S."/>
            <person name="Arias M.C."/>
        </authorList>
    </citation>
    <scope>NUCLEOTIDE SEQUENCE</scope>
    <source>
        <strain evidence="1">USP_2M_L1-L4_2017</strain>
        <tissue evidence="1">Whole body</tissue>
    </source>
</reference>
<organism evidence="1 2">
    <name type="scientific">Melipona bicolor</name>
    <dbReference type="NCBI Taxonomy" id="60889"/>
    <lineage>
        <taxon>Eukaryota</taxon>
        <taxon>Metazoa</taxon>
        <taxon>Ecdysozoa</taxon>
        <taxon>Arthropoda</taxon>
        <taxon>Hexapoda</taxon>
        <taxon>Insecta</taxon>
        <taxon>Pterygota</taxon>
        <taxon>Neoptera</taxon>
        <taxon>Endopterygota</taxon>
        <taxon>Hymenoptera</taxon>
        <taxon>Apocrita</taxon>
        <taxon>Aculeata</taxon>
        <taxon>Apoidea</taxon>
        <taxon>Anthophila</taxon>
        <taxon>Apidae</taxon>
        <taxon>Melipona</taxon>
    </lineage>
</organism>
<evidence type="ECO:0000313" key="2">
    <source>
        <dbReference type="Proteomes" id="UP001177670"/>
    </source>
</evidence>
<accession>A0AA40KQX6</accession>
<keyword evidence="2" id="KW-1185">Reference proteome</keyword>
<dbReference type="Proteomes" id="UP001177670">
    <property type="component" value="Unassembled WGS sequence"/>
</dbReference>
<evidence type="ECO:0000313" key="1">
    <source>
        <dbReference type="EMBL" id="KAK1129493.1"/>
    </source>
</evidence>
<gene>
    <name evidence="1" type="ORF">K0M31_019217</name>
</gene>
<sequence length="108" mass="11435">MQHDVRASSPTLVHVSERRVGASIGVCGVVQVAQPDTASRGRHAPKANSSVFSAGYPSICRFDTLATGKGESRTLAERSHACPVLERAKSTYGKSLKFNGEASPLLPQ</sequence>
<protein>
    <submittedName>
        <fullName evidence="1">Uncharacterized protein</fullName>
    </submittedName>
</protein>
<dbReference type="EMBL" id="JAHYIQ010000008">
    <property type="protein sequence ID" value="KAK1129493.1"/>
    <property type="molecule type" value="Genomic_DNA"/>
</dbReference>
<comment type="caution">
    <text evidence="1">The sequence shown here is derived from an EMBL/GenBank/DDBJ whole genome shotgun (WGS) entry which is preliminary data.</text>
</comment>
<name>A0AA40KQX6_9HYME</name>